<gene>
    <name evidence="3" type="ORF">CRECT_2318</name>
</gene>
<dbReference type="RefSeq" id="WP_002944187.1">
    <property type="nucleotide sequence ID" value="NZ_CP012543.1"/>
</dbReference>
<feature type="compositionally biased region" description="Polar residues" evidence="1">
    <location>
        <begin position="38"/>
        <end position="50"/>
    </location>
</feature>
<evidence type="ECO:0000313" key="4">
    <source>
        <dbReference type="Proteomes" id="UP000502377"/>
    </source>
</evidence>
<feature type="region of interest" description="Disordered" evidence="1">
    <location>
        <begin position="1"/>
        <end position="20"/>
    </location>
</feature>
<sequence>MRTISLNQILPSINNQNPTQTTRELALQSVARRAPATSHPSQSVSNNQAVSPCGALRSGKGKSEERARVRVSGETHAAKCESYALVVAKSEFGLVSYDDYKFIPLPSVGYDPFETALDLRMILLSSLCCLKGCVLPFETKIAHKSRYRSLKFSEFSAKSVFSPALAFFVCRLKFHKRKSVAKAACIAIFGIYGFIAALFYDKGKR</sequence>
<dbReference type="KEGG" id="crx:CRECT_2318"/>
<accession>A0A6G5QQS6</accession>
<feature type="transmembrane region" description="Helical" evidence="2">
    <location>
        <begin position="180"/>
        <end position="200"/>
    </location>
</feature>
<reference evidence="3 4" key="1">
    <citation type="submission" date="2016-07" db="EMBL/GenBank/DDBJ databases">
        <title>Comparative genomics of the Campylobacter concisus group.</title>
        <authorList>
            <person name="Miller W.G."/>
            <person name="Yee E."/>
            <person name="Chapman M.H."/>
            <person name="Huynh S."/>
            <person name="Bono J.L."/>
            <person name="On S.L.W."/>
            <person name="StLeger J."/>
            <person name="Foster G."/>
            <person name="Parker C.T."/>
        </authorList>
    </citation>
    <scope>NUCLEOTIDE SEQUENCE [LARGE SCALE GENOMIC DNA]</scope>
    <source>
        <strain evidence="3 4">ATCC 33238</strain>
    </source>
</reference>
<feature type="region of interest" description="Disordered" evidence="1">
    <location>
        <begin position="30"/>
        <end position="70"/>
    </location>
</feature>
<name>A0A6G5QQS6_CAMRE</name>
<proteinExistence type="predicted"/>
<dbReference type="AlphaFoldDB" id="A0A6G5QQS6"/>
<organism evidence="3 4">
    <name type="scientific">Campylobacter rectus</name>
    <name type="common">Wolinella recta</name>
    <dbReference type="NCBI Taxonomy" id="203"/>
    <lineage>
        <taxon>Bacteria</taxon>
        <taxon>Pseudomonadati</taxon>
        <taxon>Campylobacterota</taxon>
        <taxon>Epsilonproteobacteria</taxon>
        <taxon>Campylobacterales</taxon>
        <taxon>Campylobacteraceae</taxon>
        <taxon>Campylobacter</taxon>
    </lineage>
</organism>
<keyword evidence="2" id="KW-1133">Transmembrane helix</keyword>
<evidence type="ECO:0000256" key="2">
    <source>
        <dbReference type="SAM" id="Phobius"/>
    </source>
</evidence>
<dbReference type="EMBL" id="CP012543">
    <property type="protein sequence ID" value="QCD47902.1"/>
    <property type="molecule type" value="Genomic_DNA"/>
</dbReference>
<feature type="compositionally biased region" description="Basic and acidic residues" evidence="1">
    <location>
        <begin position="61"/>
        <end position="70"/>
    </location>
</feature>
<keyword evidence="2" id="KW-0812">Transmembrane</keyword>
<evidence type="ECO:0000313" key="3">
    <source>
        <dbReference type="EMBL" id="QCD47902.1"/>
    </source>
</evidence>
<protein>
    <submittedName>
        <fullName evidence="3">Putative membrane protein</fullName>
    </submittedName>
</protein>
<evidence type="ECO:0000256" key="1">
    <source>
        <dbReference type="SAM" id="MobiDB-lite"/>
    </source>
</evidence>
<dbReference type="Proteomes" id="UP000502377">
    <property type="component" value="Chromosome"/>
</dbReference>
<keyword evidence="2" id="KW-0472">Membrane</keyword>